<evidence type="ECO:0000256" key="5">
    <source>
        <dbReference type="ARBA" id="ARBA00022741"/>
    </source>
</evidence>
<proteinExistence type="predicted"/>
<dbReference type="InterPro" id="IPR004358">
    <property type="entry name" value="Sig_transdc_His_kin-like_C"/>
</dbReference>
<dbReference type="PROSITE" id="PS50005">
    <property type="entry name" value="TPR"/>
    <property type="match status" value="2"/>
</dbReference>
<dbReference type="InterPro" id="IPR036890">
    <property type="entry name" value="HATPase_C_sf"/>
</dbReference>
<dbReference type="Pfam" id="PF02518">
    <property type="entry name" value="HATPase_c"/>
    <property type="match status" value="1"/>
</dbReference>
<evidence type="ECO:0000256" key="10">
    <source>
        <dbReference type="SAM" id="Phobius"/>
    </source>
</evidence>
<name>A0ABY6MJV3_9BACT</name>
<dbReference type="Proteomes" id="UP001163156">
    <property type="component" value="Chromosome"/>
</dbReference>
<dbReference type="SUPFAM" id="SSF55874">
    <property type="entry name" value="ATPase domain of HSP90 chaperone/DNA topoisomerase II/histidine kinase"/>
    <property type="match status" value="1"/>
</dbReference>
<evidence type="ECO:0000256" key="7">
    <source>
        <dbReference type="ARBA" id="ARBA00022840"/>
    </source>
</evidence>
<dbReference type="EMBL" id="CP110226">
    <property type="protein sequence ID" value="UZD23234.1"/>
    <property type="molecule type" value="Genomic_DNA"/>
</dbReference>
<evidence type="ECO:0000256" key="2">
    <source>
        <dbReference type="ARBA" id="ARBA00012438"/>
    </source>
</evidence>
<feature type="repeat" description="TPR" evidence="9">
    <location>
        <begin position="121"/>
        <end position="154"/>
    </location>
</feature>
<evidence type="ECO:0000256" key="1">
    <source>
        <dbReference type="ARBA" id="ARBA00000085"/>
    </source>
</evidence>
<dbReference type="InterPro" id="IPR003661">
    <property type="entry name" value="HisK_dim/P_dom"/>
</dbReference>
<dbReference type="SMART" id="SM00387">
    <property type="entry name" value="HATPase_c"/>
    <property type="match status" value="1"/>
</dbReference>
<keyword evidence="3" id="KW-0597">Phosphoprotein</keyword>
<dbReference type="InterPro" id="IPR003594">
    <property type="entry name" value="HATPase_dom"/>
</dbReference>
<dbReference type="Gene3D" id="1.25.40.10">
    <property type="entry name" value="Tetratricopeptide repeat domain"/>
    <property type="match status" value="2"/>
</dbReference>
<dbReference type="InterPro" id="IPR005467">
    <property type="entry name" value="His_kinase_dom"/>
</dbReference>
<dbReference type="PROSITE" id="PS50109">
    <property type="entry name" value="HIS_KIN"/>
    <property type="match status" value="1"/>
</dbReference>
<evidence type="ECO:0000313" key="13">
    <source>
        <dbReference type="Proteomes" id="UP001163156"/>
    </source>
</evidence>
<dbReference type="GO" id="GO:0016301">
    <property type="term" value="F:kinase activity"/>
    <property type="evidence" value="ECO:0007669"/>
    <property type="project" value="UniProtKB-KW"/>
</dbReference>
<dbReference type="InterPro" id="IPR036097">
    <property type="entry name" value="HisK_dim/P_sf"/>
</dbReference>
<dbReference type="SUPFAM" id="SSF48452">
    <property type="entry name" value="TPR-like"/>
    <property type="match status" value="1"/>
</dbReference>
<comment type="catalytic activity">
    <reaction evidence="1">
        <text>ATP + protein L-histidine = ADP + protein N-phospho-L-histidine.</text>
        <dbReference type="EC" id="2.7.13.3"/>
    </reaction>
</comment>
<keyword evidence="10" id="KW-0812">Transmembrane</keyword>
<dbReference type="EC" id="2.7.13.3" evidence="2"/>
<dbReference type="InterPro" id="IPR011990">
    <property type="entry name" value="TPR-like_helical_dom_sf"/>
</dbReference>
<accession>A0ABY6MJV3</accession>
<dbReference type="SMART" id="SM00028">
    <property type="entry name" value="TPR"/>
    <property type="match status" value="4"/>
</dbReference>
<keyword evidence="5" id="KW-0547">Nucleotide-binding</keyword>
<dbReference type="RefSeq" id="WP_264809773.1">
    <property type="nucleotide sequence ID" value="NZ_CP110226.1"/>
</dbReference>
<evidence type="ECO:0000256" key="3">
    <source>
        <dbReference type="ARBA" id="ARBA00022553"/>
    </source>
</evidence>
<keyword evidence="13" id="KW-1185">Reference proteome</keyword>
<dbReference type="Gene3D" id="3.30.565.10">
    <property type="entry name" value="Histidine kinase-like ATPase, C-terminal domain"/>
    <property type="match status" value="1"/>
</dbReference>
<gene>
    <name evidence="12" type="ORF">OM944_01830</name>
</gene>
<dbReference type="Pfam" id="PF13181">
    <property type="entry name" value="TPR_8"/>
    <property type="match status" value="1"/>
</dbReference>
<keyword evidence="9" id="KW-0802">TPR repeat</keyword>
<evidence type="ECO:0000259" key="11">
    <source>
        <dbReference type="PROSITE" id="PS50109"/>
    </source>
</evidence>
<feature type="repeat" description="TPR" evidence="9">
    <location>
        <begin position="241"/>
        <end position="274"/>
    </location>
</feature>
<dbReference type="InterPro" id="IPR050351">
    <property type="entry name" value="BphY/WalK/GraS-like"/>
</dbReference>
<dbReference type="Gene3D" id="1.10.287.130">
    <property type="match status" value="1"/>
</dbReference>
<dbReference type="PRINTS" id="PR00344">
    <property type="entry name" value="BCTRLSENSOR"/>
</dbReference>
<keyword evidence="6 12" id="KW-0418">Kinase</keyword>
<keyword evidence="7" id="KW-0067">ATP-binding</keyword>
<reference evidence="12" key="1">
    <citation type="submission" date="2022-10" db="EMBL/GenBank/DDBJ databases">
        <title>Algoriphagus sp. a novel bacteria isolate from halophytes salicornia europaea.</title>
        <authorList>
            <person name="Peng Y."/>
            <person name="Jiang L."/>
            <person name="Lee J."/>
        </authorList>
    </citation>
    <scope>NUCLEOTIDE SEQUENCE</scope>
    <source>
        <strain evidence="12">TR-M5</strain>
    </source>
</reference>
<dbReference type="PANTHER" id="PTHR42878:SF7">
    <property type="entry name" value="SENSOR HISTIDINE KINASE GLRK"/>
    <property type="match status" value="1"/>
</dbReference>
<dbReference type="SUPFAM" id="SSF47384">
    <property type="entry name" value="Homodimeric domain of signal transducing histidine kinase"/>
    <property type="match status" value="1"/>
</dbReference>
<keyword evidence="10" id="KW-0472">Membrane</keyword>
<keyword evidence="4" id="KW-0808">Transferase</keyword>
<feature type="transmembrane region" description="Helical" evidence="10">
    <location>
        <begin position="359"/>
        <end position="380"/>
    </location>
</feature>
<evidence type="ECO:0000313" key="12">
    <source>
        <dbReference type="EMBL" id="UZD23234.1"/>
    </source>
</evidence>
<keyword evidence="8" id="KW-0902">Two-component regulatory system</keyword>
<protein>
    <recommendedName>
        <fullName evidence="2">histidine kinase</fullName>
        <ecNumber evidence="2">2.7.13.3</ecNumber>
    </recommendedName>
</protein>
<evidence type="ECO:0000256" key="9">
    <source>
        <dbReference type="PROSITE-ProRule" id="PRU00339"/>
    </source>
</evidence>
<dbReference type="InterPro" id="IPR019734">
    <property type="entry name" value="TPR_rpt"/>
</dbReference>
<sequence length="647" mass="73363">MKRIFFFGFLLPLLGILEVSGQVPDTDSLERVLPNTEGNTRLVLLNELATFLRETKQEQALDYALEAEKLAKAQGDKSEEAKAKENIGWIYYRQGQWQKSFDYSKESYELAMEVEDLQEAARVLNNMGALYYEQKNYPQAIAQFKNAYRLSEEAEDLYTTIRSLNNVAYNFTLIDELDSARFYAIKAIEANEAAGSPYLTAFSHRVIGDIYLKKAQLDSAEYVFELAWEMAVEQGITSFQASILHRLGNVYLTNGKIDKAKAALDRGLEISVENQYLDEQSKSHKYLAIYHEKVGDINEAFRHQKLYLQLYDSLTDQSTRDRLALMQGMFQDDLNQSELDLLLAQNENQAAKLAFNRRIIIIISVAAIVVLALMIWLYFLHRNVKRTNTKLLDHQNKIQDQNADLASKSMELEEINQTKNKLFSVIGHDLRGPVGQVKTIVDLLIKGELDQEEFEELLKNLNKDVDSVYFTLDNTLKWSMAQMEGFKINRTIVKLNAVVKSSIKLLDSMIKEKGIHVNNQLQGDEEIFADRDLIEVVIRNILSNAIKYSNLGDEILLSADYDSDSCVLCINDQGVGMSKEQLDKLLSDEYVFSGSQLGTKQEKGSGLGLQVCKEFTRLNGGELSIDSELGKGTKICIKLPAAFLVNN</sequence>
<organism evidence="12 13">
    <name type="scientific">Algoriphagus halophytocola</name>
    <dbReference type="NCBI Taxonomy" id="2991499"/>
    <lineage>
        <taxon>Bacteria</taxon>
        <taxon>Pseudomonadati</taxon>
        <taxon>Bacteroidota</taxon>
        <taxon>Cytophagia</taxon>
        <taxon>Cytophagales</taxon>
        <taxon>Cyclobacteriaceae</taxon>
        <taxon>Algoriphagus</taxon>
    </lineage>
</organism>
<evidence type="ECO:0000256" key="8">
    <source>
        <dbReference type="ARBA" id="ARBA00023012"/>
    </source>
</evidence>
<dbReference type="Pfam" id="PF13424">
    <property type="entry name" value="TPR_12"/>
    <property type="match status" value="2"/>
</dbReference>
<feature type="domain" description="Histidine kinase" evidence="11">
    <location>
        <begin position="425"/>
        <end position="643"/>
    </location>
</feature>
<dbReference type="CDD" id="cd00082">
    <property type="entry name" value="HisKA"/>
    <property type="match status" value="1"/>
</dbReference>
<keyword evidence="10" id="KW-1133">Transmembrane helix</keyword>
<evidence type="ECO:0000256" key="6">
    <source>
        <dbReference type="ARBA" id="ARBA00022777"/>
    </source>
</evidence>
<evidence type="ECO:0000256" key="4">
    <source>
        <dbReference type="ARBA" id="ARBA00022679"/>
    </source>
</evidence>
<dbReference type="PANTHER" id="PTHR42878">
    <property type="entry name" value="TWO-COMPONENT HISTIDINE KINASE"/>
    <property type="match status" value="1"/>
</dbReference>